<keyword evidence="2" id="KW-0449">Lipoprotein</keyword>
<evidence type="ECO:0000313" key="2">
    <source>
        <dbReference type="EMBL" id="ABG83183.1"/>
    </source>
</evidence>
<organism evidence="2 3">
    <name type="scientific">Clostridium perfringens (strain ATCC 13124 / DSM 756 / JCM 1290 / NCIMB 6125 / NCTC 8237 / Type A)</name>
    <dbReference type="NCBI Taxonomy" id="195103"/>
    <lineage>
        <taxon>Bacteria</taxon>
        <taxon>Bacillati</taxon>
        <taxon>Bacillota</taxon>
        <taxon>Clostridia</taxon>
        <taxon>Eubacteriales</taxon>
        <taxon>Clostridiaceae</taxon>
        <taxon>Clostridium</taxon>
    </lineage>
</organism>
<dbReference type="PROSITE" id="PS51257">
    <property type="entry name" value="PROKAR_LIPOPROTEIN"/>
    <property type="match status" value="1"/>
</dbReference>
<reference evidence="2 3" key="1">
    <citation type="journal article" date="2006" name="Genome Res.">
        <title>Skewed genomic variability in strains of the toxigenic bacterial pathogen, Clostridium perfringens.</title>
        <authorList>
            <person name="Myers G.S."/>
            <person name="Rasko D.A."/>
            <person name="Cheung J.K."/>
            <person name="Ravel J."/>
            <person name="Seshadri R."/>
            <person name="Deboy R.T."/>
            <person name="Ren Q."/>
            <person name="Varga J."/>
            <person name="Awad M.M."/>
            <person name="Brinkac L.M."/>
            <person name="Daugherty S.C."/>
            <person name="Haft D.H."/>
            <person name="Dodson R.J."/>
            <person name="Madupu R."/>
            <person name="Nelson W.C."/>
            <person name="Rosovitz M.J."/>
            <person name="Sullivan S.A."/>
            <person name="Khouri H."/>
            <person name="Dimitrov G.I."/>
            <person name="Watkins K.L."/>
            <person name="Mulligan S."/>
            <person name="Benton J."/>
            <person name="Radune D."/>
            <person name="Fisher D.J."/>
            <person name="Atkins H.S."/>
            <person name="Hiscox T."/>
            <person name="Jost B.H."/>
            <person name="Billington S.J."/>
            <person name="Songer J.G."/>
            <person name="McClane B.A."/>
            <person name="Titball R.W."/>
            <person name="Rood J.I."/>
            <person name="Melville S.B."/>
            <person name="Paulsen I.T."/>
        </authorList>
    </citation>
    <scope>NUCLEOTIDE SEQUENCE [LARGE SCALE GENOMIC DNA]</scope>
    <source>
        <strain evidence="3">ATCC 13124 / DSM 756 / JCM 1290 / NCIMB 6125 / NCTC 8237 / S 107 / Type A</strain>
    </source>
</reference>
<dbReference type="Proteomes" id="UP000001823">
    <property type="component" value="Chromosome"/>
</dbReference>
<keyword evidence="1" id="KW-0472">Membrane</keyword>
<dbReference type="EMBL" id="CP000246">
    <property type="protein sequence ID" value="ABG83183.1"/>
    <property type="molecule type" value="Genomic_DNA"/>
</dbReference>
<keyword evidence="3" id="KW-1185">Reference proteome</keyword>
<feature type="transmembrane region" description="Helical" evidence="1">
    <location>
        <begin position="52"/>
        <end position="75"/>
    </location>
</feature>
<dbReference type="HOGENOM" id="CLU_1575759_0_0_9"/>
<protein>
    <submittedName>
        <fullName evidence="2">Lipoprotein</fullName>
    </submittedName>
</protein>
<dbReference type="KEGG" id="cpf:CPF_1353"/>
<feature type="transmembrane region" description="Helical" evidence="1">
    <location>
        <begin position="6"/>
        <end position="26"/>
    </location>
</feature>
<proteinExistence type="predicted"/>
<evidence type="ECO:0000256" key="1">
    <source>
        <dbReference type="SAM" id="Phobius"/>
    </source>
</evidence>
<sequence length="169" mass="20259">MKTNAINLFNFVLFISFSCIFIKNWFIYKRSFSNESYYINPSRKKDIQKLTLFKFLSVIIQLTVVATLQLILFFYTNKINFFNIAALYFLIYAFNLSISINNDYIYRNFKLIKKSDIDYFNLDYKNNIVKIYLKGKKKPIIIAFKKDLSNFAKILNKLGYKELLTRKNF</sequence>
<keyword evidence="1" id="KW-1133">Transmembrane helix</keyword>
<gene>
    <name evidence="2" type="ordered locus">CPF_1353</name>
</gene>
<dbReference type="RefSeq" id="WP_011590674.1">
    <property type="nucleotide sequence ID" value="NC_008261.1"/>
</dbReference>
<keyword evidence="1" id="KW-0812">Transmembrane</keyword>
<accession>A0A0H2YQL2</accession>
<name>A0A0H2YQL2_CLOP1</name>
<evidence type="ECO:0000313" key="3">
    <source>
        <dbReference type="Proteomes" id="UP000001823"/>
    </source>
</evidence>
<dbReference type="PaxDb" id="195103-CPF_1353"/>
<feature type="transmembrane region" description="Helical" evidence="1">
    <location>
        <begin position="81"/>
        <end position="100"/>
    </location>
</feature>
<dbReference type="AlphaFoldDB" id="A0A0H2YQL2"/>